<feature type="domain" description="Putative Flp pilus-assembly TadG-like N-terminal" evidence="2">
    <location>
        <begin position="1"/>
        <end position="43"/>
    </location>
</feature>
<keyword evidence="1" id="KW-0732">Signal</keyword>
<dbReference type="NCBIfam" id="TIGR03816">
    <property type="entry name" value="tadE_like_DECH"/>
    <property type="match status" value="1"/>
</dbReference>
<evidence type="ECO:0000259" key="2">
    <source>
        <dbReference type="Pfam" id="PF13400"/>
    </source>
</evidence>
<dbReference type="EMBL" id="LWCS01000001">
    <property type="protein sequence ID" value="OAN42576.1"/>
    <property type="molecule type" value="Genomic_DNA"/>
</dbReference>
<dbReference type="Proteomes" id="UP000078396">
    <property type="component" value="Unassembled WGS sequence"/>
</dbReference>
<dbReference type="AlphaFoldDB" id="A0A178M4X3"/>
<protein>
    <recommendedName>
        <fullName evidence="2">Putative Flp pilus-assembly TadG-like N-terminal domain-containing protein</fullName>
    </recommendedName>
</protein>
<evidence type="ECO:0000256" key="1">
    <source>
        <dbReference type="SAM" id="SignalP"/>
    </source>
</evidence>
<proteinExistence type="predicted"/>
<dbReference type="Pfam" id="PF13400">
    <property type="entry name" value="Tad"/>
    <property type="match status" value="1"/>
</dbReference>
<dbReference type="STRING" id="912594.AWC12_16005"/>
<feature type="signal peptide" evidence="1">
    <location>
        <begin position="1"/>
        <end position="17"/>
    </location>
</feature>
<feature type="chain" id="PRO_5008091682" description="Putative Flp pilus-assembly TadG-like N-terminal domain-containing protein" evidence="1">
    <location>
        <begin position="18"/>
        <end position="104"/>
    </location>
</feature>
<sequence length="104" mass="10121">MVAAAMCAVLVAVTVGAAQIGASVVGRHRAQAAADLAALAGAATVPAGIAQACARASAIAQRMATAAVGCSVDDLDLTVTVEARVSLRLFRTAHARAVARAGPG</sequence>
<evidence type="ECO:0000313" key="4">
    <source>
        <dbReference type="Proteomes" id="UP000078396"/>
    </source>
</evidence>
<reference evidence="3 4" key="1">
    <citation type="submission" date="2016-04" db="EMBL/GenBank/DDBJ databases">
        <title>Draft Genome Sequences of Staphylococcus capitis Strain H36, S. capitis Strain H65, S. cohnii Strain H62, S. hominis Strain H69, Mycobacterium iranicum Strain H39, Plantibacter sp. Strain H53, Pseudomonas oryzihabitans Strain H72, and Microbacterium sp. Strain H83, isolated from residential settings.</title>
        <authorList>
            <person name="Lymperopoulou D."/>
            <person name="Adams R.I."/>
            <person name="Lindow S."/>
            <person name="Coil D.A."/>
            <person name="Jospin G."/>
            <person name="Eisen J.A."/>
        </authorList>
    </citation>
    <scope>NUCLEOTIDE SEQUENCE [LARGE SCALE GENOMIC DNA]</scope>
    <source>
        <strain evidence="3 4">H39</strain>
    </source>
</reference>
<organism evidence="3 4">
    <name type="scientific">Mycolicibacterium iranicum</name>
    <name type="common">Mycobacterium iranicum</name>
    <dbReference type="NCBI Taxonomy" id="912594"/>
    <lineage>
        <taxon>Bacteria</taxon>
        <taxon>Bacillati</taxon>
        <taxon>Actinomycetota</taxon>
        <taxon>Actinomycetes</taxon>
        <taxon>Mycobacteriales</taxon>
        <taxon>Mycobacteriaceae</taxon>
        <taxon>Mycolicibacterium</taxon>
    </lineage>
</organism>
<evidence type="ECO:0000313" key="3">
    <source>
        <dbReference type="EMBL" id="OAN42576.1"/>
    </source>
</evidence>
<name>A0A178M4X3_MYCIR</name>
<comment type="caution">
    <text evidence="3">The sequence shown here is derived from an EMBL/GenBank/DDBJ whole genome shotgun (WGS) entry which is preliminary data.</text>
</comment>
<dbReference type="InterPro" id="IPR021202">
    <property type="entry name" value="Rv3654c-like"/>
</dbReference>
<accession>A0A178M4X3</accession>
<dbReference type="InterPro" id="IPR028087">
    <property type="entry name" value="Tad_N"/>
</dbReference>
<gene>
    <name evidence="3" type="ORF">A4X20_01970</name>
</gene>